<feature type="binding site" evidence="6">
    <location>
        <position position="97"/>
    </location>
    <ligand>
        <name>Mg(2+)</name>
        <dbReference type="ChEBI" id="CHEBI:18420"/>
    </ligand>
</feature>
<evidence type="ECO:0000259" key="7">
    <source>
        <dbReference type="Pfam" id="PF01850"/>
    </source>
</evidence>
<evidence type="ECO:0000256" key="2">
    <source>
        <dbReference type="ARBA" id="ARBA00022722"/>
    </source>
</evidence>
<evidence type="ECO:0000256" key="3">
    <source>
        <dbReference type="ARBA" id="ARBA00022723"/>
    </source>
</evidence>
<sequence>MIVIDSGPLVAAVNSRDNHHDACARLLRTHPGPLLVPATVLTEVCQLVEKRQGSKAEAAFLGSFGSGLTLVDLTSEDLTRMGVLVERYASLPLGAVDASVVAISERLGITEVATLDRRHFTVVRPRHRGAFLLLPEKL</sequence>
<dbReference type="Pfam" id="PF01850">
    <property type="entry name" value="PIN"/>
    <property type="match status" value="1"/>
</dbReference>
<dbReference type="RefSeq" id="WP_377285300.1">
    <property type="nucleotide sequence ID" value="NZ_JBHSBM010000009.1"/>
</dbReference>
<proteinExistence type="inferred from homology"/>
<feature type="binding site" evidence="6">
    <location>
        <position position="5"/>
    </location>
    <ligand>
        <name>Mg(2+)</name>
        <dbReference type="ChEBI" id="CHEBI:18420"/>
    </ligand>
</feature>
<organism evidence="8 9">
    <name type="scientific">Planomonospora corallina</name>
    <dbReference type="NCBI Taxonomy" id="1806052"/>
    <lineage>
        <taxon>Bacteria</taxon>
        <taxon>Bacillati</taxon>
        <taxon>Actinomycetota</taxon>
        <taxon>Actinomycetes</taxon>
        <taxon>Streptosporangiales</taxon>
        <taxon>Streptosporangiaceae</taxon>
        <taxon>Planomonospora</taxon>
    </lineage>
</organism>
<dbReference type="HAMAP" id="MF_00265">
    <property type="entry name" value="VapC_Nob1"/>
    <property type="match status" value="1"/>
</dbReference>
<keyword evidence="1 6" id="KW-1277">Toxin-antitoxin system</keyword>
<accession>A0ABV8I2H1</accession>
<evidence type="ECO:0000313" key="9">
    <source>
        <dbReference type="Proteomes" id="UP001595850"/>
    </source>
</evidence>
<keyword evidence="2 6" id="KW-0540">Nuclease</keyword>
<keyword evidence="9" id="KW-1185">Reference proteome</keyword>
<gene>
    <name evidence="6" type="primary">vapC</name>
    <name evidence="8" type="ORF">ACFOWE_03500</name>
</gene>
<dbReference type="EMBL" id="JBHSBM010000009">
    <property type="protein sequence ID" value="MFC4057341.1"/>
    <property type="molecule type" value="Genomic_DNA"/>
</dbReference>
<evidence type="ECO:0000256" key="4">
    <source>
        <dbReference type="ARBA" id="ARBA00022801"/>
    </source>
</evidence>
<comment type="caution">
    <text evidence="8">The sequence shown here is derived from an EMBL/GenBank/DDBJ whole genome shotgun (WGS) entry which is preliminary data.</text>
</comment>
<evidence type="ECO:0000313" key="8">
    <source>
        <dbReference type="EMBL" id="MFC4057341.1"/>
    </source>
</evidence>
<dbReference type="InterPro" id="IPR002716">
    <property type="entry name" value="PIN_dom"/>
</dbReference>
<reference evidence="9" key="1">
    <citation type="journal article" date="2019" name="Int. J. Syst. Evol. Microbiol.">
        <title>The Global Catalogue of Microorganisms (GCM) 10K type strain sequencing project: providing services to taxonomists for standard genome sequencing and annotation.</title>
        <authorList>
            <consortium name="The Broad Institute Genomics Platform"/>
            <consortium name="The Broad Institute Genome Sequencing Center for Infectious Disease"/>
            <person name="Wu L."/>
            <person name="Ma J."/>
        </authorList>
    </citation>
    <scope>NUCLEOTIDE SEQUENCE [LARGE SCALE GENOMIC DNA]</scope>
    <source>
        <strain evidence="9">TBRC 4489</strain>
    </source>
</reference>
<keyword evidence="3 6" id="KW-0479">Metal-binding</keyword>
<name>A0ABV8I2H1_9ACTN</name>
<dbReference type="SUPFAM" id="SSF88723">
    <property type="entry name" value="PIN domain-like"/>
    <property type="match status" value="1"/>
</dbReference>
<evidence type="ECO:0000256" key="1">
    <source>
        <dbReference type="ARBA" id="ARBA00022649"/>
    </source>
</evidence>
<dbReference type="InterPro" id="IPR022907">
    <property type="entry name" value="VapC_family"/>
</dbReference>
<dbReference type="InterPro" id="IPR029060">
    <property type="entry name" value="PIN-like_dom_sf"/>
</dbReference>
<comment type="function">
    <text evidence="6">Toxic component of a toxin-antitoxin (TA) system. An RNase.</text>
</comment>
<comment type="similarity">
    <text evidence="6">Belongs to the PINc/VapC protein family.</text>
</comment>
<dbReference type="Gene3D" id="3.40.50.1010">
    <property type="entry name" value="5'-nuclease"/>
    <property type="match status" value="1"/>
</dbReference>
<feature type="domain" description="PIN" evidence="7">
    <location>
        <begin position="2"/>
        <end position="120"/>
    </location>
</feature>
<keyword evidence="5 6" id="KW-0460">Magnesium</keyword>
<dbReference type="Proteomes" id="UP001595850">
    <property type="component" value="Unassembled WGS sequence"/>
</dbReference>
<protein>
    <recommendedName>
        <fullName evidence="6">Ribonuclease VapC</fullName>
        <shortName evidence="6">RNase VapC</shortName>
        <ecNumber evidence="6">3.1.-.-</ecNumber>
    </recommendedName>
    <alternativeName>
        <fullName evidence="6">Toxin VapC</fullName>
    </alternativeName>
</protein>
<dbReference type="EC" id="3.1.-.-" evidence="6"/>
<keyword evidence="4 6" id="KW-0378">Hydrolase</keyword>
<evidence type="ECO:0000256" key="6">
    <source>
        <dbReference type="HAMAP-Rule" id="MF_00265"/>
    </source>
</evidence>
<keyword evidence="6" id="KW-0800">Toxin</keyword>
<comment type="cofactor">
    <cofactor evidence="6">
        <name>Mg(2+)</name>
        <dbReference type="ChEBI" id="CHEBI:18420"/>
    </cofactor>
</comment>
<evidence type="ECO:0000256" key="5">
    <source>
        <dbReference type="ARBA" id="ARBA00022842"/>
    </source>
</evidence>